<keyword evidence="2" id="KW-1185">Reference proteome</keyword>
<dbReference type="EMBL" id="MU274073">
    <property type="protein sequence ID" value="KAI0026966.1"/>
    <property type="molecule type" value="Genomic_DNA"/>
</dbReference>
<dbReference type="Proteomes" id="UP000814128">
    <property type="component" value="Unassembled WGS sequence"/>
</dbReference>
<protein>
    <submittedName>
        <fullName evidence="1">Alpha/beta-hydrolase</fullName>
    </submittedName>
</protein>
<gene>
    <name evidence="1" type="ORF">K488DRAFT_63584</name>
</gene>
<reference evidence="1" key="2">
    <citation type="journal article" date="2022" name="New Phytol.">
        <title>Evolutionary transition to the ectomycorrhizal habit in the genomes of a hyperdiverse lineage of mushroom-forming fungi.</title>
        <authorList>
            <person name="Looney B."/>
            <person name="Miyauchi S."/>
            <person name="Morin E."/>
            <person name="Drula E."/>
            <person name="Courty P.E."/>
            <person name="Kohler A."/>
            <person name="Kuo A."/>
            <person name="LaButti K."/>
            <person name="Pangilinan J."/>
            <person name="Lipzen A."/>
            <person name="Riley R."/>
            <person name="Andreopoulos W."/>
            <person name="He G."/>
            <person name="Johnson J."/>
            <person name="Nolan M."/>
            <person name="Tritt A."/>
            <person name="Barry K.W."/>
            <person name="Grigoriev I.V."/>
            <person name="Nagy L.G."/>
            <person name="Hibbett D."/>
            <person name="Henrissat B."/>
            <person name="Matheny P.B."/>
            <person name="Labbe J."/>
            <person name="Martin F.M."/>
        </authorList>
    </citation>
    <scope>NUCLEOTIDE SEQUENCE</scope>
    <source>
        <strain evidence="1">EC-137</strain>
    </source>
</reference>
<accession>A0ACB8Q5E8</accession>
<proteinExistence type="predicted"/>
<reference evidence="1" key="1">
    <citation type="submission" date="2021-02" db="EMBL/GenBank/DDBJ databases">
        <authorList>
            <consortium name="DOE Joint Genome Institute"/>
            <person name="Ahrendt S."/>
            <person name="Looney B.P."/>
            <person name="Miyauchi S."/>
            <person name="Morin E."/>
            <person name="Drula E."/>
            <person name="Courty P.E."/>
            <person name="Chicoki N."/>
            <person name="Fauchery L."/>
            <person name="Kohler A."/>
            <person name="Kuo A."/>
            <person name="Labutti K."/>
            <person name="Pangilinan J."/>
            <person name="Lipzen A."/>
            <person name="Riley R."/>
            <person name="Andreopoulos W."/>
            <person name="He G."/>
            <person name="Johnson J."/>
            <person name="Barry K.W."/>
            <person name="Grigoriev I.V."/>
            <person name="Nagy L."/>
            <person name="Hibbett D."/>
            <person name="Henrissat B."/>
            <person name="Matheny P.B."/>
            <person name="Labbe J."/>
            <person name="Martin F."/>
        </authorList>
    </citation>
    <scope>NUCLEOTIDE SEQUENCE</scope>
    <source>
        <strain evidence="1">EC-137</strain>
    </source>
</reference>
<organism evidence="1 2">
    <name type="scientific">Vararia minispora EC-137</name>
    <dbReference type="NCBI Taxonomy" id="1314806"/>
    <lineage>
        <taxon>Eukaryota</taxon>
        <taxon>Fungi</taxon>
        <taxon>Dikarya</taxon>
        <taxon>Basidiomycota</taxon>
        <taxon>Agaricomycotina</taxon>
        <taxon>Agaricomycetes</taxon>
        <taxon>Russulales</taxon>
        <taxon>Lachnocladiaceae</taxon>
        <taxon>Vararia</taxon>
    </lineage>
</organism>
<evidence type="ECO:0000313" key="2">
    <source>
        <dbReference type="Proteomes" id="UP000814128"/>
    </source>
</evidence>
<evidence type="ECO:0000313" key="1">
    <source>
        <dbReference type="EMBL" id="KAI0026966.1"/>
    </source>
</evidence>
<name>A0ACB8Q5E8_9AGAM</name>
<comment type="caution">
    <text evidence="1">The sequence shown here is derived from an EMBL/GenBank/DDBJ whole genome shotgun (WGS) entry which is preliminary data.</text>
</comment>
<sequence>MSPSESIVKLVTSSDGSQIYADSVGDPKSHIHIVFLHGLGLSGAVFDHIFANTRYSSQFYMVRYDLRGSGRSTKPDTPEAYTPQKIADDYRAVESAFNLKKAFLVGWCVLPHTGTGNTLSGKLSGAVYLAGLPYIGPIMADIGTPTVHGFMAGILSSDNVALAMQTRVAFVDSLFSKDPESVPYQLKCVWVGMSISIPPAVNQSFLSRTQDPSSLFALAKTGFPLLIVHGKADTQIMHDKLIEHLKPHFTNMTVHLFDGLGHALFYEDVDVVMGSIETFVRDITTGRQPGAG</sequence>